<proteinExistence type="inferred from homology"/>
<comment type="caution">
    <text evidence="2">The sequence shown here is derived from an EMBL/GenBank/DDBJ whole genome shotgun (WGS) entry which is preliminary data.</text>
</comment>
<dbReference type="RefSeq" id="WP_102773340.1">
    <property type="nucleotide sequence ID" value="NZ_POQS01000003.1"/>
</dbReference>
<name>A0A2N8KJC9_9BURK</name>
<dbReference type="Gene3D" id="1.10.12.10">
    <property type="entry name" value="Lyase 2-enoyl-coa Hydratase, Chain A, domain 2"/>
    <property type="match status" value="1"/>
</dbReference>
<keyword evidence="3" id="KW-1185">Reference proteome</keyword>
<dbReference type="PANTHER" id="PTHR42964">
    <property type="entry name" value="ENOYL-COA HYDRATASE"/>
    <property type="match status" value="1"/>
</dbReference>
<dbReference type="Gene3D" id="3.90.226.10">
    <property type="entry name" value="2-enoyl-CoA Hydratase, Chain A, domain 1"/>
    <property type="match status" value="1"/>
</dbReference>
<dbReference type="InterPro" id="IPR051683">
    <property type="entry name" value="Enoyl-CoA_Hydratase/Isomerase"/>
</dbReference>
<dbReference type="GO" id="GO:0003824">
    <property type="term" value="F:catalytic activity"/>
    <property type="evidence" value="ECO:0007669"/>
    <property type="project" value="UniProtKB-ARBA"/>
</dbReference>
<dbReference type="InterPro" id="IPR014748">
    <property type="entry name" value="Enoyl-CoA_hydra_C"/>
</dbReference>
<dbReference type="CDD" id="cd06558">
    <property type="entry name" value="crotonase-like"/>
    <property type="match status" value="1"/>
</dbReference>
<reference evidence="2 3" key="1">
    <citation type="submission" date="2018-01" db="EMBL/GenBank/DDBJ databases">
        <title>The draft genome of an aniline degradation strain ANB-1.</title>
        <authorList>
            <person name="Zhang L."/>
            <person name="Jiang J."/>
        </authorList>
    </citation>
    <scope>NUCLEOTIDE SEQUENCE [LARGE SCALE GENOMIC DNA]</scope>
    <source>
        <strain evidence="2 3">ANB-1</strain>
    </source>
</reference>
<comment type="similarity">
    <text evidence="1">Belongs to the enoyl-CoA hydratase/isomerase family.</text>
</comment>
<gene>
    <name evidence="2" type="ORF">C1I89_13890</name>
</gene>
<dbReference type="PANTHER" id="PTHR42964:SF1">
    <property type="entry name" value="POLYKETIDE BIOSYNTHESIS ENOYL-COA HYDRATASE PKSH-RELATED"/>
    <property type="match status" value="1"/>
</dbReference>
<protein>
    <submittedName>
        <fullName evidence="2">Enoyl-CoA hydratase</fullName>
    </submittedName>
</protein>
<dbReference type="EMBL" id="POQS01000003">
    <property type="protein sequence ID" value="PND33559.1"/>
    <property type="molecule type" value="Genomic_DNA"/>
</dbReference>
<dbReference type="Proteomes" id="UP000235994">
    <property type="component" value="Unassembled WGS sequence"/>
</dbReference>
<evidence type="ECO:0000313" key="2">
    <source>
        <dbReference type="EMBL" id="PND33559.1"/>
    </source>
</evidence>
<dbReference type="SUPFAM" id="SSF52096">
    <property type="entry name" value="ClpP/crotonase"/>
    <property type="match status" value="1"/>
</dbReference>
<accession>A0A2N8KJC9</accession>
<dbReference type="AlphaFoldDB" id="A0A2N8KJC9"/>
<sequence>MNLAQSNGAADAPLLTRRDGAVFHLTLNRPETRNPLGGEMVERLEDALGQAEADPAVRVVAIGAAGPAFSAGGNLGNVADRIAARPDADGQDPVALGNRRYGRFLERFAGCSKITVVLAQGAAMGGGAGLVCAADIAAGLRGARFGFPEVSIGLVPAQILPFVAARIGVQAARRMMLTGERIDADAARAIGLLDYVFDAGQDWEEGVAGMLRRCVDAAPRAAGQTKRMLRGLFGQQRWHEEELGAYLDSASRCFASQLRSEAIEGIAAAKARRRPDWDAAPSVS</sequence>
<evidence type="ECO:0000256" key="1">
    <source>
        <dbReference type="ARBA" id="ARBA00005254"/>
    </source>
</evidence>
<dbReference type="Pfam" id="PF00378">
    <property type="entry name" value="ECH_1"/>
    <property type="match status" value="1"/>
</dbReference>
<dbReference type="InterPro" id="IPR001753">
    <property type="entry name" value="Enoyl-CoA_hydra/iso"/>
</dbReference>
<dbReference type="InterPro" id="IPR029045">
    <property type="entry name" value="ClpP/crotonase-like_dom_sf"/>
</dbReference>
<organism evidence="2 3">
    <name type="scientific">Achromobacter pulmonis</name>
    <dbReference type="NCBI Taxonomy" id="1389932"/>
    <lineage>
        <taxon>Bacteria</taxon>
        <taxon>Pseudomonadati</taxon>
        <taxon>Pseudomonadota</taxon>
        <taxon>Betaproteobacteria</taxon>
        <taxon>Burkholderiales</taxon>
        <taxon>Alcaligenaceae</taxon>
        <taxon>Achromobacter</taxon>
    </lineage>
</organism>
<evidence type="ECO:0000313" key="3">
    <source>
        <dbReference type="Proteomes" id="UP000235994"/>
    </source>
</evidence>